<gene>
    <name evidence="3" type="ORF">M2350_003076</name>
</gene>
<dbReference type="RefSeq" id="WP_259100526.1">
    <property type="nucleotide sequence ID" value="NZ_CP130454.1"/>
</dbReference>
<organism evidence="3 4">
    <name type="scientific">Candidatus Fervidibacter sacchari</name>
    <dbReference type="NCBI Taxonomy" id="1448929"/>
    <lineage>
        <taxon>Bacteria</taxon>
        <taxon>Candidatus Fervidibacterota</taxon>
        <taxon>Candidatus Fervidibacter</taxon>
    </lineage>
</organism>
<dbReference type="PANTHER" id="PTHR43625">
    <property type="entry name" value="AFLATOXIN B1 ALDEHYDE REDUCTASE"/>
    <property type="match status" value="1"/>
</dbReference>
<dbReference type="InterPro" id="IPR023210">
    <property type="entry name" value="NADP_OxRdtase_dom"/>
</dbReference>
<keyword evidence="4" id="KW-1185">Reference proteome</keyword>
<evidence type="ECO:0000256" key="1">
    <source>
        <dbReference type="ARBA" id="ARBA00023002"/>
    </source>
</evidence>
<sequence length="145" mass="16103">MADLNRREFLKQVASIGVGTTLLGKAQAVDEQTSPPIPQVVLGKTGIKVSLVGLGTGMRGWMRQSNHTRMGYPAFERLVKHAYERGINFFNTADLYGTHTFLRDALKGIPREKFVIQTKIWFMPQGLPEVVTDAKAAVDRFPQGT</sequence>
<dbReference type="InterPro" id="IPR036812">
    <property type="entry name" value="NAD(P)_OxRdtase_dom_sf"/>
</dbReference>
<dbReference type="Gene3D" id="3.20.20.100">
    <property type="entry name" value="NADP-dependent oxidoreductase domain"/>
    <property type="match status" value="1"/>
</dbReference>
<dbReference type="InterPro" id="IPR006311">
    <property type="entry name" value="TAT_signal"/>
</dbReference>
<dbReference type="Pfam" id="PF00248">
    <property type="entry name" value="Aldo_ket_red"/>
    <property type="match status" value="1"/>
</dbReference>
<reference evidence="3 4" key="1">
    <citation type="submission" date="2022-08" db="EMBL/GenBank/DDBJ databases">
        <title>Bacterial and archaeal communities from various locations to study Microbial Dark Matter (Phase II).</title>
        <authorList>
            <person name="Stepanauskas R."/>
        </authorList>
    </citation>
    <scope>NUCLEOTIDE SEQUENCE [LARGE SCALE GENOMIC DNA]</scope>
    <source>
        <strain evidence="3 4">PD1</strain>
    </source>
</reference>
<keyword evidence="1" id="KW-0560">Oxidoreductase</keyword>
<dbReference type="PANTHER" id="PTHR43625:SF99">
    <property type="entry name" value="ALDO-KETO REDUCTASE 1-RELATED"/>
    <property type="match status" value="1"/>
</dbReference>
<dbReference type="SUPFAM" id="SSF51430">
    <property type="entry name" value="NAD(P)-linked oxidoreductase"/>
    <property type="match status" value="1"/>
</dbReference>
<accession>A0ABT2ERR5</accession>
<evidence type="ECO:0000259" key="2">
    <source>
        <dbReference type="Pfam" id="PF00248"/>
    </source>
</evidence>
<proteinExistence type="predicted"/>
<name>A0ABT2ERR5_9BACT</name>
<protein>
    <submittedName>
        <fullName evidence="3">Aryl-alcohol dehydrogenase-like predicted oxidoreductase</fullName>
    </submittedName>
</protein>
<dbReference type="InterPro" id="IPR050791">
    <property type="entry name" value="Aldo-Keto_reductase"/>
</dbReference>
<dbReference type="Proteomes" id="UP001204798">
    <property type="component" value="Unassembled WGS sequence"/>
</dbReference>
<evidence type="ECO:0000313" key="4">
    <source>
        <dbReference type="Proteomes" id="UP001204798"/>
    </source>
</evidence>
<dbReference type="EMBL" id="JANUCP010000006">
    <property type="protein sequence ID" value="MCS3920641.1"/>
    <property type="molecule type" value="Genomic_DNA"/>
</dbReference>
<feature type="domain" description="NADP-dependent oxidoreductase" evidence="2">
    <location>
        <begin position="54"/>
        <end position="125"/>
    </location>
</feature>
<dbReference type="PROSITE" id="PS51318">
    <property type="entry name" value="TAT"/>
    <property type="match status" value="1"/>
</dbReference>
<evidence type="ECO:0000313" key="3">
    <source>
        <dbReference type="EMBL" id="MCS3920641.1"/>
    </source>
</evidence>
<comment type="caution">
    <text evidence="3">The sequence shown here is derived from an EMBL/GenBank/DDBJ whole genome shotgun (WGS) entry which is preliminary data.</text>
</comment>